<dbReference type="EMBL" id="DS985244">
    <property type="protein sequence ID" value="EDV25306.1"/>
    <property type="molecule type" value="Genomic_DNA"/>
</dbReference>
<dbReference type="OrthoDB" id="10065073at2759"/>
<evidence type="ECO:0000313" key="5">
    <source>
        <dbReference type="EMBL" id="EDV25306.1"/>
    </source>
</evidence>
<dbReference type="GO" id="GO:1990817">
    <property type="term" value="F:poly(A) RNA polymerase activity"/>
    <property type="evidence" value="ECO:0000318"/>
    <property type="project" value="GO_Central"/>
</dbReference>
<dbReference type="GeneID" id="6753030"/>
<dbReference type="PANTHER" id="PTHR12974:SF36">
    <property type="entry name" value="POLYNUCLEOTIDE ADENYLYLTRANSFERASE"/>
    <property type="match status" value="1"/>
</dbReference>
<name>B3RUB7_TRIAD</name>
<dbReference type="Pfam" id="PF07984">
    <property type="entry name" value="NTP_transf_7"/>
    <property type="match status" value="1"/>
</dbReference>
<evidence type="ECO:0000256" key="2">
    <source>
        <dbReference type="ARBA" id="ARBA00012388"/>
    </source>
</evidence>
<organism evidence="5 6">
    <name type="scientific">Trichoplax adhaerens</name>
    <name type="common">Trichoplax reptans</name>
    <dbReference type="NCBI Taxonomy" id="10228"/>
    <lineage>
        <taxon>Eukaryota</taxon>
        <taxon>Metazoa</taxon>
        <taxon>Placozoa</taxon>
        <taxon>Uniplacotomia</taxon>
        <taxon>Trichoplacea</taxon>
        <taxon>Trichoplacidae</taxon>
        <taxon>Trichoplax</taxon>
    </lineage>
</organism>
<evidence type="ECO:0000313" key="6">
    <source>
        <dbReference type="Proteomes" id="UP000009022"/>
    </source>
</evidence>
<dbReference type="InParanoid" id="B3RUB7"/>
<keyword evidence="6" id="KW-1185">Reference proteome</keyword>
<feature type="non-terminal residue" evidence="5">
    <location>
        <position position="353"/>
    </location>
</feature>
<dbReference type="eggNOG" id="KOG3852">
    <property type="taxonomic scope" value="Eukaryota"/>
</dbReference>
<evidence type="ECO:0000256" key="1">
    <source>
        <dbReference type="ARBA" id="ARBA00007631"/>
    </source>
</evidence>
<dbReference type="OMA" id="MAYHIRI"/>
<evidence type="ECO:0000256" key="3">
    <source>
        <dbReference type="ARBA" id="ARBA00022679"/>
    </source>
</evidence>
<dbReference type="KEGG" id="tad:TRIADDRAFT_3407"/>
<dbReference type="HOGENOM" id="CLU_008115_2_0_1"/>
<keyword evidence="3" id="KW-0808">Transferase</keyword>
<accession>B3RUB7</accession>
<dbReference type="InterPro" id="IPR012937">
    <property type="entry name" value="TET5"/>
</dbReference>
<protein>
    <recommendedName>
        <fullName evidence="2">polynucleotide adenylyltransferase</fullName>
        <ecNumber evidence="2">2.7.7.19</ecNumber>
    </recommendedName>
</protein>
<reference evidence="5 6" key="1">
    <citation type="journal article" date="2008" name="Nature">
        <title>The Trichoplax genome and the nature of placozoans.</title>
        <authorList>
            <person name="Srivastava M."/>
            <person name="Begovic E."/>
            <person name="Chapman J."/>
            <person name="Putnam N.H."/>
            <person name="Hellsten U."/>
            <person name="Kawashima T."/>
            <person name="Kuo A."/>
            <person name="Mitros T."/>
            <person name="Salamov A."/>
            <person name="Carpenter M.L."/>
            <person name="Signorovitch A.Y."/>
            <person name="Moreno M.A."/>
            <person name="Kamm K."/>
            <person name="Grimwood J."/>
            <person name="Schmutz J."/>
            <person name="Shapiro H."/>
            <person name="Grigoriev I.V."/>
            <person name="Buss L.W."/>
            <person name="Schierwater B."/>
            <person name="Dellaporta S.L."/>
            <person name="Rokhsar D.S."/>
        </authorList>
    </citation>
    <scope>NUCLEOTIDE SEQUENCE [LARGE SCALE GENOMIC DNA]</scope>
    <source>
        <strain evidence="5 6">Grell-BS-1999</strain>
    </source>
</reference>
<feature type="non-terminal residue" evidence="5">
    <location>
        <position position="1"/>
    </location>
</feature>
<dbReference type="EC" id="2.7.7.19" evidence="2"/>
<dbReference type="PANTHER" id="PTHR12974">
    <property type="entry name" value="PRION-LIKE- Q/N-RICH -DOMAIN-BEARING PROTEIN PROTEIN 44"/>
    <property type="match status" value="1"/>
</dbReference>
<gene>
    <name evidence="5" type="ORF">TRIADDRAFT_3407</name>
</gene>
<dbReference type="AlphaFoldDB" id="B3RUB7"/>
<proteinExistence type="inferred from homology"/>
<evidence type="ECO:0000256" key="4">
    <source>
        <dbReference type="ARBA" id="ARBA00047933"/>
    </source>
</evidence>
<sequence>QHLQTLNYGQVGKLVELLETCVEIHGYGNLPTLQIPLKELLRKVRNNLRKDNVNVRNIRLNGGTASYILNQHHYYKNNSQYQHHHQQQQLRPAIKPHYNDIDLVFNVDMSDDSQAQVILTTVLRTLLEYLPDSIVRNGFQYYMLKKAYLIKLVKVFNGANRWSLISFRNYYGRNVEFKFVDTIERQFQFSVDSFQILLDSILSLYDYKLTLIDSQYMSSNFYPTVIAECLYGDFDLATEHLHKKIIATKKPEEIRGGGLLKYCSLLLQGYKPESELQMGAMARYMCSRFFIDFTRLEQQEERLVSYLDCHFHNDYPIKYKYLLILKSVIKRNTVCLMDLERRQTLRLINKLIY</sequence>
<dbReference type="GO" id="GO:0048255">
    <property type="term" value="P:mRNA stabilization"/>
    <property type="evidence" value="ECO:0000318"/>
    <property type="project" value="GO_Central"/>
</dbReference>
<dbReference type="PhylomeDB" id="B3RUB7"/>
<dbReference type="RefSeq" id="XP_002111339.1">
    <property type="nucleotide sequence ID" value="XM_002111303.1"/>
</dbReference>
<dbReference type="CTD" id="6753030"/>
<dbReference type="SMART" id="SM01153">
    <property type="entry name" value="DUF1693"/>
    <property type="match status" value="1"/>
</dbReference>
<comment type="similarity">
    <text evidence="1">Belongs to the TENT family.</text>
</comment>
<comment type="catalytic activity">
    <reaction evidence="4">
        <text>RNA(n) + ATP = RNA(n)-3'-adenine ribonucleotide + diphosphate</text>
        <dbReference type="Rhea" id="RHEA:11332"/>
        <dbReference type="Rhea" id="RHEA-COMP:14527"/>
        <dbReference type="Rhea" id="RHEA-COMP:17347"/>
        <dbReference type="ChEBI" id="CHEBI:30616"/>
        <dbReference type="ChEBI" id="CHEBI:33019"/>
        <dbReference type="ChEBI" id="CHEBI:140395"/>
        <dbReference type="ChEBI" id="CHEBI:173115"/>
        <dbReference type="EC" id="2.7.7.19"/>
    </reaction>
    <physiologicalReaction direction="left-to-right" evidence="4">
        <dbReference type="Rhea" id="RHEA:11333"/>
    </physiologicalReaction>
</comment>
<dbReference type="Proteomes" id="UP000009022">
    <property type="component" value="Unassembled WGS sequence"/>
</dbReference>